<evidence type="ECO:0000313" key="1">
    <source>
        <dbReference type="EMBL" id="CAA9569549.1"/>
    </source>
</evidence>
<accession>A0A6J4VA12</accession>
<reference evidence="1" key="1">
    <citation type="submission" date="2020-02" db="EMBL/GenBank/DDBJ databases">
        <authorList>
            <person name="Meier V. D."/>
        </authorList>
    </citation>
    <scope>NUCLEOTIDE SEQUENCE</scope>
    <source>
        <strain evidence="1">AVDCRST_MAG87</strain>
    </source>
</reference>
<protein>
    <submittedName>
        <fullName evidence="1">Uncharacterized protein</fullName>
    </submittedName>
</protein>
<dbReference type="Gene3D" id="3.90.1150.10">
    <property type="entry name" value="Aspartate Aminotransferase, domain 1"/>
    <property type="match status" value="1"/>
</dbReference>
<sequence length="66" mass="7127">MDSEYLKASGGDNLAQTFEIGMLVEGVHLFHSGGFFSTAHTADDVEKTVDATRTVTSRMKDEGLFG</sequence>
<name>A0A6J4VA12_9BACT</name>
<dbReference type="AlphaFoldDB" id="A0A6J4VA12"/>
<organism evidence="1">
    <name type="scientific">uncultured Thermomicrobiales bacterium</name>
    <dbReference type="NCBI Taxonomy" id="1645740"/>
    <lineage>
        <taxon>Bacteria</taxon>
        <taxon>Pseudomonadati</taxon>
        <taxon>Thermomicrobiota</taxon>
        <taxon>Thermomicrobia</taxon>
        <taxon>Thermomicrobiales</taxon>
        <taxon>environmental samples</taxon>
    </lineage>
</organism>
<proteinExistence type="predicted"/>
<dbReference type="EMBL" id="CADCWJ010000508">
    <property type="protein sequence ID" value="CAA9569549.1"/>
    <property type="molecule type" value="Genomic_DNA"/>
</dbReference>
<gene>
    <name evidence="1" type="ORF">AVDCRST_MAG87-2279</name>
</gene>
<dbReference type="InterPro" id="IPR015422">
    <property type="entry name" value="PyrdxlP-dep_Trfase_small"/>
</dbReference>